<feature type="transmembrane region" description="Helical" evidence="1">
    <location>
        <begin position="98"/>
        <end position="118"/>
    </location>
</feature>
<feature type="transmembrane region" description="Helical" evidence="1">
    <location>
        <begin position="130"/>
        <end position="151"/>
    </location>
</feature>
<evidence type="ECO:0000256" key="1">
    <source>
        <dbReference type="SAM" id="Phobius"/>
    </source>
</evidence>
<sequence>MQLLLPLSLILLFIFLPLYLRKIANSIQLSNLLSDVVVCFGVGVLIGNTQSWWMPNTLHQELAFSIAETSTAASVLVAIPMLLMTSNISASIRYAPKFLISFGLCILAVLIATLFTIYCFPNLEYLSETAGCLVGVYTGGTPNMVAISYAIKAPNELFVILNTTDLFCSGLYFIFLTSIAKPFYSLFLSPSRLSQTNNYSPLNKEPILSDSLQDETKSSTKLLTNETILPIFKSLIFSFICIGVSVGLGLLFATPNGGINEMLLMIVLSTSSILLSFHPKIQGLKGVYEFAQYLLLIFALAVGFMADFTKLADVGITYLSFNAILVISLLILHLILGIWFKIDTDTFIITSTACVFGPPFIGQVCSAIKNKEMLAPGMALGVLGLIIGTYLGILVTNIIGYYF</sequence>
<dbReference type="Proteomes" id="UP001060919">
    <property type="component" value="Chromosome"/>
</dbReference>
<dbReference type="RefSeq" id="WP_264788810.1">
    <property type="nucleotide sequence ID" value="NZ_AP026867.1"/>
</dbReference>
<keyword evidence="1" id="KW-0812">Transmembrane</keyword>
<feature type="transmembrane region" description="Helical" evidence="1">
    <location>
        <begin position="346"/>
        <end position="368"/>
    </location>
</feature>
<keyword evidence="1" id="KW-1133">Transmembrane helix</keyword>
<feature type="transmembrane region" description="Helical" evidence="1">
    <location>
        <begin position="290"/>
        <end position="309"/>
    </location>
</feature>
<feature type="transmembrane region" description="Helical" evidence="1">
    <location>
        <begin position="62"/>
        <end position="86"/>
    </location>
</feature>
<dbReference type="InterPro" id="IPR008537">
    <property type="entry name" value="DUF819"/>
</dbReference>
<dbReference type="EMBL" id="AP026867">
    <property type="protein sequence ID" value="BDS13542.1"/>
    <property type="molecule type" value="Genomic_DNA"/>
</dbReference>
<gene>
    <name evidence="2" type="ORF">AsAng_0042810</name>
</gene>
<evidence type="ECO:0000313" key="2">
    <source>
        <dbReference type="EMBL" id="BDS13542.1"/>
    </source>
</evidence>
<feature type="transmembrane region" description="Helical" evidence="1">
    <location>
        <begin position="158"/>
        <end position="180"/>
    </location>
</feature>
<name>A0A916DVB4_9BACT</name>
<dbReference type="PANTHER" id="PTHR34289">
    <property type="entry name" value="PROTEIN, PUTATIVE (DUF819)-RELATED"/>
    <property type="match status" value="1"/>
</dbReference>
<accession>A0A916DVB4</accession>
<dbReference type="Pfam" id="PF05684">
    <property type="entry name" value="DUF819"/>
    <property type="match status" value="1"/>
</dbReference>
<evidence type="ECO:0000313" key="3">
    <source>
        <dbReference type="Proteomes" id="UP001060919"/>
    </source>
</evidence>
<dbReference type="KEGG" id="aup:AsAng_0042810"/>
<feature type="transmembrane region" description="Helical" evidence="1">
    <location>
        <begin position="316"/>
        <end position="340"/>
    </location>
</feature>
<feature type="transmembrane region" description="Helical" evidence="1">
    <location>
        <begin position="231"/>
        <end position="252"/>
    </location>
</feature>
<feature type="transmembrane region" description="Helical" evidence="1">
    <location>
        <begin position="259"/>
        <end position="278"/>
    </location>
</feature>
<feature type="transmembrane region" description="Helical" evidence="1">
    <location>
        <begin position="380"/>
        <end position="402"/>
    </location>
</feature>
<reference evidence="2" key="1">
    <citation type="submission" date="2022-09" db="EMBL/GenBank/DDBJ databases">
        <title>Aureispira anguillicida sp. nov., isolated from Leptocephalus of Japanese eel Anguilla japonica.</title>
        <authorList>
            <person name="Yuasa K."/>
            <person name="Mekata T."/>
            <person name="Ikunari K."/>
        </authorList>
    </citation>
    <scope>NUCLEOTIDE SEQUENCE</scope>
    <source>
        <strain evidence="2">EL160426</strain>
    </source>
</reference>
<dbReference type="AlphaFoldDB" id="A0A916DVB4"/>
<keyword evidence="3" id="KW-1185">Reference proteome</keyword>
<keyword evidence="1" id="KW-0472">Membrane</keyword>
<organism evidence="2 3">
    <name type="scientific">Aureispira anguillae</name>
    <dbReference type="NCBI Taxonomy" id="2864201"/>
    <lineage>
        <taxon>Bacteria</taxon>
        <taxon>Pseudomonadati</taxon>
        <taxon>Bacteroidota</taxon>
        <taxon>Saprospiria</taxon>
        <taxon>Saprospirales</taxon>
        <taxon>Saprospiraceae</taxon>
        <taxon>Aureispira</taxon>
    </lineage>
</organism>
<protein>
    <submittedName>
        <fullName evidence="2">DUF819 family protein</fullName>
    </submittedName>
</protein>
<proteinExistence type="predicted"/>
<dbReference type="PANTHER" id="PTHR34289:SF8">
    <property type="entry name" value="DUF819 DOMAIN-CONTAINING PROTEIN"/>
    <property type="match status" value="1"/>
</dbReference>